<proteinExistence type="predicted"/>
<keyword evidence="1" id="KW-0732">Signal</keyword>
<feature type="chain" id="PRO_5032870062" description="D-alanyl-D-alanine carboxypeptidase-like core domain-containing protein" evidence="1">
    <location>
        <begin position="19"/>
        <end position="220"/>
    </location>
</feature>
<dbReference type="Proteomes" id="UP000663879">
    <property type="component" value="Unassembled WGS sequence"/>
</dbReference>
<dbReference type="InterPro" id="IPR009045">
    <property type="entry name" value="Zn_M74/Hedgehog-like"/>
</dbReference>
<dbReference type="SUPFAM" id="SSF55166">
    <property type="entry name" value="Hedgehog/DD-peptidase"/>
    <property type="match status" value="1"/>
</dbReference>
<dbReference type="EMBL" id="CAJNOC010000979">
    <property type="protein sequence ID" value="CAF0823461.1"/>
    <property type="molecule type" value="Genomic_DNA"/>
</dbReference>
<dbReference type="InterPro" id="IPR003709">
    <property type="entry name" value="VanY-like_core_dom"/>
</dbReference>
<reference evidence="3" key="1">
    <citation type="submission" date="2021-02" db="EMBL/GenBank/DDBJ databases">
        <authorList>
            <person name="Nowell W R."/>
        </authorList>
    </citation>
    <scope>NUCLEOTIDE SEQUENCE</scope>
    <source>
        <strain evidence="3">Ploen Becks lab</strain>
    </source>
</reference>
<keyword evidence="4" id="KW-1185">Reference proteome</keyword>
<evidence type="ECO:0000313" key="4">
    <source>
        <dbReference type="Proteomes" id="UP000663879"/>
    </source>
</evidence>
<feature type="signal peptide" evidence="1">
    <location>
        <begin position="1"/>
        <end position="18"/>
    </location>
</feature>
<organism evidence="3 4">
    <name type="scientific">Brachionus calyciflorus</name>
    <dbReference type="NCBI Taxonomy" id="104777"/>
    <lineage>
        <taxon>Eukaryota</taxon>
        <taxon>Metazoa</taxon>
        <taxon>Spiralia</taxon>
        <taxon>Gnathifera</taxon>
        <taxon>Rotifera</taxon>
        <taxon>Eurotatoria</taxon>
        <taxon>Monogononta</taxon>
        <taxon>Pseudotrocha</taxon>
        <taxon>Ploima</taxon>
        <taxon>Brachionidae</taxon>
        <taxon>Brachionus</taxon>
    </lineage>
</organism>
<accession>A0A813U4W5</accession>
<dbReference type="Gene3D" id="3.30.1380.10">
    <property type="match status" value="1"/>
</dbReference>
<dbReference type="OrthoDB" id="10256656at2759"/>
<dbReference type="CDD" id="cd14814">
    <property type="entry name" value="Peptidase_M15"/>
    <property type="match status" value="1"/>
</dbReference>
<sequence>MKISTIIFVAIISTVAQGQTVQNILDAAGCNTGLTGGLATQLVNKMNQIKPGFMSSLSGLTRVSLGSATVKVPYAQSQTITAIKNAVAARPGVTLYINSALRTLPQQLLLYRWYLAGKCGITLAAKPGASPHESGYGIDIDDYNGWKPYLQTYGCSWQGTSDVVHFNCPGVALGTTSVLAFQRLWNCNNPTDLLSEDGLYGPQTEARVLRSPANGFAKTC</sequence>
<evidence type="ECO:0000256" key="1">
    <source>
        <dbReference type="SAM" id="SignalP"/>
    </source>
</evidence>
<evidence type="ECO:0000259" key="2">
    <source>
        <dbReference type="Pfam" id="PF02557"/>
    </source>
</evidence>
<gene>
    <name evidence="3" type="ORF">OXX778_LOCUS7592</name>
</gene>
<feature type="domain" description="D-alanyl-D-alanine carboxypeptidase-like core" evidence="2">
    <location>
        <begin position="86"/>
        <end position="144"/>
    </location>
</feature>
<protein>
    <recommendedName>
        <fullName evidence="2">D-alanyl-D-alanine carboxypeptidase-like core domain-containing protein</fullName>
    </recommendedName>
</protein>
<comment type="caution">
    <text evidence="3">The sequence shown here is derived from an EMBL/GenBank/DDBJ whole genome shotgun (WGS) entry which is preliminary data.</text>
</comment>
<evidence type="ECO:0000313" key="3">
    <source>
        <dbReference type="EMBL" id="CAF0823461.1"/>
    </source>
</evidence>
<name>A0A813U4W5_9BILA</name>
<dbReference type="AlphaFoldDB" id="A0A813U4W5"/>
<dbReference type="Pfam" id="PF02557">
    <property type="entry name" value="VanY"/>
    <property type="match status" value="1"/>
</dbReference>